<protein>
    <submittedName>
        <fullName evidence="13">Uncharacterized protein</fullName>
    </submittedName>
</protein>
<evidence type="ECO:0000256" key="5">
    <source>
        <dbReference type="ARBA" id="ARBA00022968"/>
    </source>
</evidence>
<keyword evidence="4" id="KW-0256">Endoplasmic reticulum</keyword>
<keyword evidence="12" id="KW-1185">Reference proteome</keyword>
<organism evidence="12 13">
    <name type="scientific">Romanomermis culicivorax</name>
    <name type="common">Nematode worm</name>
    <dbReference type="NCBI Taxonomy" id="13658"/>
    <lineage>
        <taxon>Eukaryota</taxon>
        <taxon>Metazoa</taxon>
        <taxon>Ecdysozoa</taxon>
        <taxon>Nematoda</taxon>
        <taxon>Enoplea</taxon>
        <taxon>Dorylaimia</taxon>
        <taxon>Mermithida</taxon>
        <taxon>Mermithoidea</taxon>
        <taxon>Mermithidae</taxon>
        <taxon>Romanomermis</taxon>
    </lineage>
</organism>
<dbReference type="GO" id="GO:0005789">
    <property type="term" value="C:endoplasmic reticulum membrane"/>
    <property type="evidence" value="ECO:0007669"/>
    <property type="project" value="UniProtKB-SubCell"/>
</dbReference>
<name>A0A915IK96_ROMCU</name>
<keyword evidence="3 9" id="KW-0812">Transmembrane</keyword>
<evidence type="ECO:0000256" key="2">
    <source>
        <dbReference type="ARBA" id="ARBA00006338"/>
    </source>
</evidence>
<dbReference type="Pfam" id="PF12260">
    <property type="entry name" value="PIP49_C"/>
    <property type="match status" value="1"/>
</dbReference>
<comment type="subcellular location">
    <subcellularLocation>
        <location evidence="1">Endoplasmic reticulum membrane</location>
        <topology evidence="1">Single-pass type II membrane protein</topology>
    </subcellularLocation>
</comment>
<evidence type="ECO:0000313" key="12">
    <source>
        <dbReference type="Proteomes" id="UP000887565"/>
    </source>
</evidence>
<evidence type="ECO:0000259" key="11">
    <source>
        <dbReference type="Pfam" id="PF14875"/>
    </source>
</evidence>
<feature type="domain" description="FAM69 protein-kinase" evidence="10">
    <location>
        <begin position="252"/>
        <end position="325"/>
    </location>
</feature>
<proteinExistence type="inferred from homology"/>
<evidence type="ECO:0000313" key="13">
    <source>
        <dbReference type="WBParaSite" id="nRc.2.0.1.t14441-RA"/>
    </source>
</evidence>
<dbReference type="PANTHER" id="PTHR21093">
    <property type="entry name" value="DIVERGENT PROTEIN KINASE DOMAIN 1C-RELATED"/>
    <property type="match status" value="1"/>
</dbReference>
<feature type="domain" description="FAM69 N-terminal" evidence="11">
    <location>
        <begin position="92"/>
        <end position="185"/>
    </location>
</feature>
<evidence type="ECO:0000256" key="4">
    <source>
        <dbReference type="ARBA" id="ARBA00022824"/>
    </source>
</evidence>
<evidence type="ECO:0000256" key="8">
    <source>
        <dbReference type="ARBA" id="ARBA00023157"/>
    </source>
</evidence>
<accession>A0A915IK96</accession>
<keyword evidence="6 9" id="KW-1133">Transmembrane helix</keyword>
<evidence type="ECO:0000256" key="7">
    <source>
        <dbReference type="ARBA" id="ARBA00023136"/>
    </source>
</evidence>
<dbReference type="Proteomes" id="UP000887565">
    <property type="component" value="Unplaced"/>
</dbReference>
<evidence type="ECO:0000256" key="3">
    <source>
        <dbReference type="ARBA" id="ARBA00022692"/>
    </source>
</evidence>
<evidence type="ECO:0000259" key="10">
    <source>
        <dbReference type="Pfam" id="PF12260"/>
    </source>
</evidence>
<dbReference type="WBParaSite" id="nRc.2.0.1.t14441-RA">
    <property type="protein sequence ID" value="nRc.2.0.1.t14441-RA"/>
    <property type="gene ID" value="nRc.2.0.1.g14441"/>
</dbReference>
<keyword evidence="7 9" id="KW-0472">Membrane</keyword>
<evidence type="ECO:0000256" key="6">
    <source>
        <dbReference type="ARBA" id="ARBA00022989"/>
    </source>
</evidence>
<dbReference type="AlphaFoldDB" id="A0A915IK96"/>
<keyword evidence="8" id="KW-1015">Disulfide bond</keyword>
<comment type="similarity">
    <text evidence="2">Belongs to the DIPK family.</text>
</comment>
<feature type="transmembrane region" description="Helical" evidence="9">
    <location>
        <begin position="93"/>
        <end position="114"/>
    </location>
</feature>
<reference evidence="13" key="1">
    <citation type="submission" date="2022-11" db="UniProtKB">
        <authorList>
            <consortium name="WormBaseParasite"/>
        </authorList>
    </citation>
    <scope>IDENTIFICATION</scope>
</reference>
<dbReference type="InterPro" id="IPR029244">
    <property type="entry name" value="FAM69_N"/>
</dbReference>
<dbReference type="InterPro" id="IPR022049">
    <property type="entry name" value="FAM69_kinase_dom"/>
</dbReference>
<evidence type="ECO:0000256" key="9">
    <source>
        <dbReference type="SAM" id="Phobius"/>
    </source>
</evidence>
<sequence length="327" mass="37231">MFIVLRLSPPPPSSRAIIEEDDWWKHALVDSDFKPAPLNERTFGAIVASPDCHNEPSRLNCGLLSSTVDRQSQQQPSNLQWCMGFRRILTCKCAALLFSLAALLVLIVLLYRVGDDGIEAAPVNTTYAAAVLTSLCTAYHDGHISGDLCNRLCYFENLTLAEFYTSNKIVAVLLMGGQKIILKASHEYYTQYEQLPAHISENDYFDKLVDLVNYHLELEWSRHRIKHLLDSIWPIYKRAGGENLSQADRRSLWSLANQEEYLTYSIFNIAQIFPRVTGTCGHFYAVEQLVPFKLDSIQYMNVKSKVLIHLMGTLKSLTDVLNEPFHW</sequence>
<dbReference type="Pfam" id="PF14875">
    <property type="entry name" value="PIP49_N"/>
    <property type="match status" value="1"/>
</dbReference>
<dbReference type="PANTHER" id="PTHR21093:SF2">
    <property type="entry name" value="DIVERGENT PROTEIN KINASE DOMAIN 1C"/>
    <property type="match status" value="1"/>
</dbReference>
<keyword evidence="5" id="KW-0735">Signal-anchor</keyword>
<evidence type="ECO:0000256" key="1">
    <source>
        <dbReference type="ARBA" id="ARBA00004648"/>
    </source>
</evidence>